<name>A0A1S2XN65_CICAR</name>
<dbReference type="Gene3D" id="4.10.60.10">
    <property type="entry name" value="Zinc finger, CCHC-type"/>
    <property type="match status" value="1"/>
</dbReference>
<gene>
    <name evidence="5" type="primary">LOC101494546</name>
</gene>
<evidence type="ECO:0000256" key="2">
    <source>
        <dbReference type="SAM" id="MobiDB-lite"/>
    </source>
</evidence>
<dbReference type="InterPro" id="IPR001878">
    <property type="entry name" value="Znf_CCHC"/>
</dbReference>
<keyword evidence="1" id="KW-0479">Metal-binding</keyword>
<dbReference type="OrthoDB" id="1936115at2759"/>
<dbReference type="eggNOG" id="KOG0017">
    <property type="taxonomic scope" value="Eukaryota"/>
</dbReference>
<reference evidence="4" key="1">
    <citation type="journal article" date="2013" name="Nat. Biotechnol.">
        <title>Draft genome sequence of chickpea (Cicer arietinum) provides a resource for trait improvement.</title>
        <authorList>
            <person name="Varshney R.K."/>
            <person name="Song C."/>
            <person name="Saxena R.K."/>
            <person name="Azam S."/>
            <person name="Yu S."/>
            <person name="Sharpe A.G."/>
            <person name="Cannon S."/>
            <person name="Baek J."/>
            <person name="Rosen B.D."/>
            <person name="Tar'an B."/>
            <person name="Millan T."/>
            <person name="Zhang X."/>
            <person name="Ramsay L.D."/>
            <person name="Iwata A."/>
            <person name="Wang Y."/>
            <person name="Nelson W."/>
            <person name="Farmer A.D."/>
            <person name="Gaur P.M."/>
            <person name="Soderlund C."/>
            <person name="Penmetsa R.V."/>
            <person name="Xu C."/>
            <person name="Bharti A.K."/>
            <person name="He W."/>
            <person name="Winter P."/>
            <person name="Zhao S."/>
            <person name="Hane J.K."/>
            <person name="Carrasquilla-Garcia N."/>
            <person name="Condie J.A."/>
            <person name="Upadhyaya H.D."/>
            <person name="Luo M.C."/>
            <person name="Thudi M."/>
            <person name="Gowda C.L."/>
            <person name="Singh N.P."/>
            <person name="Lichtenzveig J."/>
            <person name="Gali K.K."/>
            <person name="Rubio J."/>
            <person name="Nadarajan N."/>
            <person name="Dolezel J."/>
            <person name="Bansal K.C."/>
            <person name="Xu X."/>
            <person name="Edwards D."/>
            <person name="Zhang G."/>
            <person name="Kahl G."/>
            <person name="Gil J."/>
            <person name="Singh K.B."/>
            <person name="Datta S.K."/>
            <person name="Jackson S.A."/>
            <person name="Wang J."/>
            <person name="Cook D.R."/>
        </authorList>
    </citation>
    <scope>NUCLEOTIDE SEQUENCE [LARGE SCALE GENOMIC DNA]</scope>
    <source>
        <strain evidence="4">cv. CDC Frontier</strain>
    </source>
</reference>
<dbReference type="PaxDb" id="3827-XP_004491926.1"/>
<dbReference type="PANTHER" id="PTHR35317:SF28">
    <property type="entry name" value="ZINC FINGER, CCHC-TYPE, RIBONUCLEASE H-LIKE DOMAIN, GAG-PRE-INTEGRASE DOMAIN PROTEIN-RELATED"/>
    <property type="match status" value="1"/>
</dbReference>
<keyword evidence="1" id="KW-0862">Zinc</keyword>
<dbReference type="PROSITE" id="PS50158">
    <property type="entry name" value="ZF_CCHC"/>
    <property type="match status" value="1"/>
</dbReference>
<keyword evidence="1" id="KW-0863">Zinc-finger</keyword>
<proteinExistence type="predicted"/>
<dbReference type="Proteomes" id="UP000087171">
    <property type="component" value="Chromosome Ca3"/>
</dbReference>
<feature type="region of interest" description="Disordered" evidence="2">
    <location>
        <begin position="196"/>
        <end position="252"/>
    </location>
</feature>
<dbReference type="AlphaFoldDB" id="A0A1S2XN65"/>
<reference evidence="5" key="2">
    <citation type="submission" date="2025-08" db="UniProtKB">
        <authorList>
            <consortium name="RefSeq"/>
        </authorList>
    </citation>
    <scope>IDENTIFICATION</scope>
    <source>
        <tissue evidence="5">Etiolated seedlings</tissue>
    </source>
</reference>
<dbReference type="SUPFAM" id="SSF57756">
    <property type="entry name" value="Retrovirus zinc finger-like domains"/>
    <property type="match status" value="1"/>
</dbReference>
<dbReference type="PANTHER" id="PTHR35317">
    <property type="entry name" value="OS04G0629600 PROTEIN"/>
    <property type="match status" value="1"/>
</dbReference>
<dbReference type="Pfam" id="PF14223">
    <property type="entry name" value="Retrotran_gag_2"/>
    <property type="match status" value="1"/>
</dbReference>
<feature type="domain" description="CCHC-type" evidence="3">
    <location>
        <begin position="268"/>
        <end position="284"/>
    </location>
</feature>
<dbReference type="GO" id="GO:0008270">
    <property type="term" value="F:zinc ion binding"/>
    <property type="evidence" value="ECO:0007669"/>
    <property type="project" value="UniProtKB-KW"/>
</dbReference>
<dbReference type="RefSeq" id="XP_004491926.1">
    <property type="nucleotide sequence ID" value="XM_004491869.1"/>
</dbReference>
<evidence type="ECO:0000259" key="3">
    <source>
        <dbReference type="PROSITE" id="PS50158"/>
    </source>
</evidence>
<accession>A0A1S2XN65</accession>
<dbReference type="GO" id="GO:0003676">
    <property type="term" value="F:nucleic acid binding"/>
    <property type="evidence" value="ECO:0007669"/>
    <property type="project" value="InterPro"/>
</dbReference>
<evidence type="ECO:0000313" key="4">
    <source>
        <dbReference type="Proteomes" id="UP000087171"/>
    </source>
</evidence>
<dbReference type="SMART" id="SM00343">
    <property type="entry name" value="ZnF_C2HC"/>
    <property type="match status" value="1"/>
</dbReference>
<organism evidence="4 5">
    <name type="scientific">Cicer arietinum</name>
    <name type="common">Chickpea</name>
    <name type="synonym">Garbanzo</name>
    <dbReference type="NCBI Taxonomy" id="3827"/>
    <lineage>
        <taxon>Eukaryota</taxon>
        <taxon>Viridiplantae</taxon>
        <taxon>Streptophyta</taxon>
        <taxon>Embryophyta</taxon>
        <taxon>Tracheophyta</taxon>
        <taxon>Spermatophyta</taxon>
        <taxon>Magnoliopsida</taxon>
        <taxon>eudicotyledons</taxon>
        <taxon>Gunneridae</taxon>
        <taxon>Pentapetalae</taxon>
        <taxon>rosids</taxon>
        <taxon>fabids</taxon>
        <taxon>Fabales</taxon>
        <taxon>Fabaceae</taxon>
        <taxon>Papilionoideae</taxon>
        <taxon>50 kb inversion clade</taxon>
        <taxon>NPAAA clade</taxon>
        <taxon>Hologalegina</taxon>
        <taxon>IRL clade</taxon>
        <taxon>Cicereae</taxon>
        <taxon>Cicer</taxon>
    </lineage>
</organism>
<dbReference type="InterPro" id="IPR036875">
    <property type="entry name" value="Znf_CCHC_sf"/>
</dbReference>
<sequence>MKVLLGSQGVWEIVEKCYDEPQDEEGLSQVENEVLAKTRKKDQQTLTLIHQCLDDSMFEKVADATNSKEAWKILEKSLQGIDKVKKIKLQSLRGDFEALKMKDSESISDYYSRVKTIVNQMKRYGDKIEDFRVAEKSLRSLTPKFDYVVCVIEESKDLDSTSIYKLEGSLQVQEERMKKRREESLEQVLKIKASLKDDRGFNSQNRHGREQRRGQGRGRGRGQGGRGRGFSRESNYEERSHSSPRISGRGRGYGYYQSERRYNKSKVKCYNCHEFGHFSWECRNAPNQEEEEANIIDEDEESTLLLTLKEEDRDANS</sequence>
<evidence type="ECO:0000256" key="1">
    <source>
        <dbReference type="PROSITE-ProRule" id="PRU00047"/>
    </source>
</evidence>
<evidence type="ECO:0000313" key="5">
    <source>
        <dbReference type="RefSeq" id="XP_004491926.1"/>
    </source>
</evidence>
<dbReference type="GeneID" id="101494546"/>
<protein>
    <submittedName>
        <fullName evidence="5">Uncharacterized protein LOC101494546</fullName>
    </submittedName>
</protein>
<keyword evidence="4" id="KW-1185">Reference proteome</keyword>
<feature type="compositionally biased region" description="Basic and acidic residues" evidence="2">
    <location>
        <begin position="230"/>
        <end position="241"/>
    </location>
</feature>
<dbReference type="KEGG" id="cam:101494546"/>